<dbReference type="PRINTS" id="PR00180">
    <property type="entry name" value="CRETINALDHBP"/>
</dbReference>
<evidence type="ECO:0000313" key="3">
    <source>
        <dbReference type="EMBL" id="ODM94273.1"/>
    </source>
</evidence>
<feature type="domain" description="CRAL-TRIO" evidence="1">
    <location>
        <begin position="86"/>
        <end position="258"/>
    </location>
</feature>
<dbReference type="InterPro" id="IPR001251">
    <property type="entry name" value="CRAL-TRIO_dom"/>
</dbReference>
<feature type="domain" description="GOLD" evidence="2">
    <location>
        <begin position="288"/>
        <end position="386"/>
    </location>
</feature>
<dbReference type="PROSITE" id="PS50866">
    <property type="entry name" value="GOLD"/>
    <property type="match status" value="1"/>
</dbReference>
<keyword evidence="4" id="KW-1185">Reference proteome</keyword>
<dbReference type="STRING" id="48709.A0A1D2MMT0"/>
<dbReference type="InterPro" id="IPR036865">
    <property type="entry name" value="CRAL-TRIO_dom_sf"/>
</dbReference>
<dbReference type="InterPro" id="IPR009038">
    <property type="entry name" value="GOLD_dom"/>
</dbReference>
<dbReference type="OMA" id="CLAKQTQ"/>
<evidence type="ECO:0000259" key="2">
    <source>
        <dbReference type="PROSITE" id="PS50866"/>
    </source>
</evidence>
<dbReference type="SMART" id="SM01100">
    <property type="entry name" value="CRAL_TRIO_N"/>
    <property type="match status" value="1"/>
</dbReference>
<protein>
    <submittedName>
        <fullName evidence="3">SEC14-like protein 2</fullName>
    </submittedName>
</protein>
<dbReference type="OrthoDB" id="1434354at2759"/>
<dbReference type="Proteomes" id="UP000094527">
    <property type="component" value="Unassembled WGS sequence"/>
</dbReference>
<dbReference type="AlphaFoldDB" id="A0A1D2MMT0"/>
<dbReference type="InterPro" id="IPR011074">
    <property type="entry name" value="CRAL/TRIO_N_dom"/>
</dbReference>
<gene>
    <name evidence="3" type="ORF">Ocin01_12405</name>
</gene>
<dbReference type="GO" id="GO:0005737">
    <property type="term" value="C:cytoplasm"/>
    <property type="evidence" value="ECO:0007669"/>
    <property type="project" value="TreeGrafter"/>
</dbReference>
<reference evidence="3 4" key="1">
    <citation type="journal article" date="2016" name="Genome Biol. Evol.">
        <title>Gene Family Evolution Reflects Adaptation to Soil Environmental Stressors in the Genome of the Collembolan Orchesella cincta.</title>
        <authorList>
            <person name="Faddeeva-Vakhrusheva A."/>
            <person name="Derks M.F."/>
            <person name="Anvar S.Y."/>
            <person name="Agamennone V."/>
            <person name="Suring W."/>
            <person name="Smit S."/>
            <person name="van Straalen N.M."/>
            <person name="Roelofs D."/>
        </authorList>
    </citation>
    <scope>NUCLEOTIDE SEQUENCE [LARGE SCALE GENOMIC DNA]</scope>
    <source>
        <tissue evidence="3">Mixed pool</tissue>
    </source>
</reference>
<accession>A0A1D2MMT0</accession>
<dbReference type="SUPFAM" id="SSF52087">
    <property type="entry name" value="CRAL/TRIO domain"/>
    <property type="match status" value="1"/>
</dbReference>
<dbReference type="Gene3D" id="3.40.525.10">
    <property type="entry name" value="CRAL-TRIO lipid binding domain"/>
    <property type="match status" value="1"/>
</dbReference>
<dbReference type="CDD" id="cd00170">
    <property type="entry name" value="SEC14"/>
    <property type="match status" value="1"/>
</dbReference>
<dbReference type="InterPro" id="IPR036273">
    <property type="entry name" value="CRAL/TRIO_N_dom_sf"/>
</dbReference>
<dbReference type="EMBL" id="LJIJ01000833">
    <property type="protein sequence ID" value="ODM94273.1"/>
    <property type="molecule type" value="Genomic_DNA"/>
</dbReference>
<dbReference type="InterPro" id="IPR051064">
    <property type="entry name" value="SEC14/CRAL-TRIO_domain"/>
</dbReference>
<sequence>MTNDIMTVSNSYASEAYSQVEQQHLKEFRTKVSDLELSDEQQDDAFLIRWLRARNLDIEKAYDMLNKSLEWRKEHKVDGILEREDVPEDIKKKTPFAHCGLDKEGYPILLLPVGRQDGRTLLESHGFDTCFRYNTINCEKVMKMLKDLSEQQGRKVTQIVEIIDLDGYSYRQLTSKACRDFMVKMQTTVDIMIQSMVINAPKIFHILFSVLKPFIPKQTLEKVDIYGPEPEKWKKVIKERFPLESIPPHWGGTRQGSDAFCSQSEIWLQGPVPISFFKDGTASEDGDNETSMTQATINSRDTLKVDLVVNKPDSSIAWRFHSQSHDIGFQIVFENDQVVLPFRRVQSQKETQEGTHPCHALGTYTVIFDNSYSLARSKVISYNLSVIEPEDVNSNVTNVVVE</sequence>
<comment type="caution">
    <text evidence="3">The sequence shown here is derived from an EMBL/GenBank/DDBJ whole genome shotgun (WGS) entry which is preliminary data.</text>
</comment>
<dbReference type="PROSITE" id="PS50191">
    <property type="entry name" value="CRAL_TRIO"/>
    <property type="match status" value="1"/>
</dbReference>
<dbReference type="Pfam" id="PF00650">
    <property type="entry name" value="CRAL_TRIO"/>
    <property type="match status" value="1"/>
</dbReference>
<dbReference type="SUPFAM" id="SSF101576">
    <property type="entry name" value="Supernatant protein factor (SPF), C-terminal domain"/>
    <property type="match status" value="1"/>
</dbReference>
<evidence type="ECO:0000313" key="4">
    <source>
        <dbReference type="Proteomes" id="UP000094527"/>
    </source>
</evidence>
<dbReference type="InterPro" id="IPR036598">
    <property type="entry name" value="GOLD_dom_sf"/>
</dbReference>
<dbReference type="SUPFAM" id="SSF46938">
    <property type="entry name" value="CRAL/TRIO N-terminal domain"/>
    <property type="match status" value="1"/>
</dbReference>
<proteinExistence type="predicted"/>
<dbReference type="Gene3D" id="2.60.120.680">
    <property type="entry name" value="GOLD domain"/>
    <property type="match status" value="1"/>
</dbReference>
<dbReference type="SMART" id="SM00516">
    <property type="entry name" value="SEC14"/>
    <property type="match status" value="1"/>
</dbReference>
<dbReference type="PANTHER" id="PTHR23324:SF83">
    <property type="entry name" value="SEC14-LIKE PROTEIN 2"/>
    <property type="match status" value="1"/>
</dbReference>
<name>A0A1D2MMT0_ORCCI</name>
<dbReference type="Pfam" id="PF03765">
    <property type="entry name" value="CRAL_TRIO_N"/>
    <property type="match status" value="1"/>
</dbReference>
<organism evidence="3 4">
    <name type="scientific">Orchesella cincta</name>
    <name type="common">Springtail</name>
    <name type="synonym">Podura cincta</name>
    <dbReference type="NCBI Taxonomy" id="48709"/>
    <lineage>
        <taxon>Eukaryota</taxon>
        <taxon>Metazoa</taxon>
        <taxon>Ecdysozoa</taxon>
        <taxon>Arthropoda</taxon>
        <taxon>Hexapoda</taxon>
        <taxon>Collembola</taxon>
        <taxon>Entomobryomorpha</taxon>
        <taxon>Entomobryoidea</taxon>
        <taxon>Orchesellidae</taxon>
        <taxon>Orchesellinae</taxon>
        <taxon>Orchesella</taxon>
    </lineage>
</organism>
<evidence type="ECO:0000259" key="1">
    <source>
        <dbReference type="PROSITE" id="PS50191"/>
    </source>
</evidence>
<dbReference type="PANTHER" id="PTHR23324">
    <property type="entry name" value="SEC14 RELATED PROTEIN"/>
    <property type="match status" value="1"/>
</dbReference>